<dbReference type="Proteomes" id="UP000005244">
    <property type="component" value="Unassembled WGS sequence"/>
</dbReference>
<evidence type="ECO:0000256" key="3">
    <source>
        <dbReference type="ARBA" id="ARBA00022503"/>
    </source>
</evidence>
<dbReference type="PATRIC" id="fig|796941.3.peg.2130"/>
<evidence type="ECO:0000256" key="4">
    <source>
        <dbReference type="ARBA" id="ARBA00022801"/>
    </source>
</evidence>
<dbReference type="PRINTS" id="PR01466">
    <property type="entry name" value="ARGDEIMINASE"/>
</dbReference>
<dbReference type="UniPathway" id="UPA00254">
    <property type="reaction ID" value="UER00364"/>
</dbReference>
<keyword evidence="9" id="KW-1185">Reference proteome</keyword>
<keyword evidence="4 6" id="KW-0378">Hydrolase</keyword>
<gene>
    <name evidence="6 8" type="primary">arcA</name>
    <name evidence="8" type="ORF">HMPREF1143_1707</name>
</gene>
<evidence type="ECO:0000256" key="6">
    <source>
        <dbReference type="HAMAP-Rule" id="MF_00242"/>
    </source>
</evidence>
<evidence type="ECO:0000256" key="1">
    <source>
        <dbReference type="ARBA" id="ARBA00005213"/>
    </source>
</evidence>
<dbReference type="GO" id="GO:0016990">
    <property type="term" value="F:arginine deiminase activity"/>
    <property type="evidence" value="ECO:0007669"/>
    <property type="project" value="UniProtKB-UniRule"/>
</dbReference>
<comment type="pathway">
    <text evidence="1 6">Amino-acid degradation; L-arginine degradation via ADI pathway; carbamoyl phosphate from L-arginine: step 1/2.</text>
</comment>
<dbReference type="PIRSF" id="PIRSF006356">
    <property type="entry name" value="Arg_deiminase"/>
    <property type="match status" value="1"/>
</dbReference>
<proteinExistence type="inferred from homology"/>
<dbReference type="HAMAP" id="MF_00242">
    <property type="entry name" value="Arg_deiminase"/>
    <property type="match status" value="1"/>
</dbReference>
<dbReference type="AlphaFoldDB" id="J6HAL8"/>
<feature type="active site" description="Amidino-cysteine intermediate" evidence="6 7">
    <location>
        <position position="397"/>
    </location>
</feature>
<organism evidence="8 9">
    <name type="scientific">Peptoanaerobacter stomatis</name>
    <dbReference type="NCBI Taxonomy" id="796937"/>
    <lineage>
        <taxon>Bacteria</taxon>
        <taxon>Bacillati</taxon>
        <taxon>Bacillota</taxon>
        <taxon>Clostridia</taxon>
        <taxon>Peptostreptococcales</taxon>
        <taxon>Filifactoraceae</taxon>
        <taxon>Peptoanaerobacter</taxon>
    </lineage>
</organism>
<dbReference type="EC" id="3.5.3.6" evidence="6"/>
<keyword evidence="3 6" id="KW-0056">Arginine metabolism</keyword>
<dbReference type="Gene3D" id="1.10.3930.10">
    <property type="entry name" value="Arginine deiminase"/>
    <property type="match status" value="1"/>
</dbReference>
<dbReference type="RefSeq" id="WP_009531609.1">
    <property type="nucleotide sequence ID" value="NZ_ALNK01000037.1"/>
</dbReference>
<dbReference type="PANTHER" id="PTHR47271">
    <property type="entry name" value="ARGININE DEIMINASE"/>
    <property type="match status" value="1"/>
</dbReference>
<evidence type="ECO:0000256" key="5">
    <source>
        <dbReference type="ARBA" id="ARBA00049429"/>
    </source>
</evidence>
<accession>J6HAL8</accession>
<evidence type="ECO:0000256" key="7">
    <source>
        <dbReference type="PIRSR" id="PIRSR006356-1"/>
    </source>
</evidence>
<name>J6HAL8_9FIRM</name>
<dbReference type="NCBIfam" id="NF002381">
    <property type="entry name" value="PRK01388.1"/>
    <property type="match status" value="1"/>
</dbReference>
<dbReference type="GO" id="GO:0019546">
    <property type="term" value="P:L-arginine deiminase pathway"/>
    <property type="evidence" value="ECO:0007669"/>
    <property type="project" value="TreeGrafter"/>
</dbReference>
<comment type="catalytic activity">
    <reaction evidence="5 6">
        <text>L-arginine + H2O = L-citrulline + NH4(+)</text>
        <dbReference type="Rhea" id="RHEA:19597"/>
        <dbReference type="ChEBI" id="CHEBI:15377"/>
        <dbReference type="ChEBI" id="CHEBI:28938"/>
        <dbReference type="ChEBI" id="CHEBI:32682"/>
        <dbReference type="ChEBI" id="CHEBI:57743"/>
        <dbReference type="EC" id="3.5.3.6"/>
    </reaction>
</comment>
<keyword evidence="6" id="KW-0963">Cytoplasm</keyword>
<protein>
    <recommendedName>
        <fullName evidence="6">Arginine deiminase</fullName>
        <shortName evidence="6">ADI</shortName>
        <ecNumber evidence="6">3.5.3.6</ecNumber>
    </recommendedName>
    <alternativeName>
        <fullName evidence="6">Arginine dihydrolase</fullName>
        <shortName evidence="6">AD</shortName>
    </alternativeName>
</protein>
<evidence type="ECO:0000313" key="8">
    <source>
        <dbReference type="EMBL" id="EJU19908.1"/>
    </source>
</evidence>
<evidence type="ECO:0000313" key="9">
    <source>
        <dbReference type="Proteomes" id="UP000005244"/>
    </source>
</evidence>
<dbReference type="EMBL" id="ALNK01000037">
    <property type="protein sequence ID" value="EJU19908.1"/>
    <property type="molecule type" value="Genomic_DNA"/>
</dbReference>
<dbReference type="GO" id="GO:0005737">
    <property type="term" value="C:cytoplasm"/>
    <property type="evidence" value="ECO:0007669"/>
    <property type="project" value="UniProtKB-SubCell"/>
</dbReference>
<dbReference type="InterPro" id="IPR003876">
    <property type="entry name" value="Arg_deiminase"/>
</dbReference>
<dbReference type="SUPFAM" id="SSF55909">
    <property type="entry name" value="Pentein"/>
    <property type="match status" value="1"/>
</dbReference>
<sequence>MSNTINVFSEIGKLNSIILHRPNMELENIVPSLREELLFDEVPYLKSAQKEHDEFADILRQNGVDVKYIEDLAAESITDEEIRKDLIENFIGEANIRGLKELELVRELLSSIKDNGTLIHKMIEGIRKDELALEKVNSLQEMVSAQDIFTTYPMPNLYFTRDTFALIGKGVCMNHMWSQVRQRETLFGDLVFKHHPYFKDDKPSFWYNRDEKFTLEGGDIIVLSEKVIAVGISQRTEPRAIENFAKNILSSDEGFETILCLVLPRERTCMHLDTVFTMVDRDLFTVFPGIESSLEIYELKYKNGEIKTTLLNKELVQVLEEKLGVKGIQLIKQGNRGILDAVREQWSDGYNTLAIAPREVIVYERNVVINELLDKAGVKLHILKEGELSRGRGGPRCMSMPMNRDKVIW</sequence>
<comment type="similarity">
    <text evidence="2 6">Belongs to the arginine deiminase family.</text>
</comment>
<dbReference type="Gene3D" id="3.75.10.10">
    <property type="entry name" value="L-arginine/glycine Amidinotransferase, Chain A"/>
    <property type="match status" value="1"/>
</dbReference>
<reference evidence="8 9" key="1">
    <citation type="submission" date="2012-07" db="EMBL/GenBank/DDBJ databases">
        <authorList>
            <person name="Durkin A.S."/>
            <person name="McCorrison J."/>
            <person name="Torralba M."/>
            <person name="Gillis M."/>
            <person name="Methe B."/>
            <person name="Sutton G."/>
            <person name="Nelson K.E."/>
        </authorList>
    </citation>
    <scope>NUCLEOTIDE SEQUENCE [LARGE SCALE GENOMIC DNA]</scope>
    <source>
        <strain evidence="8 9">OBRC8</strain>
    </source>
</reference>
<comment type="caution">
    <text evidence="8">The sequence shown here is derived from an EMBL/GenBank/DDBJ whole genome shotgun (WGS) entry which is preliminary data.</text>
</comment>
<comment type="subcellular location">
    <subcellularLocation>
        <location evidence="6">Cytoplasm</location>
    </subcellularLocation>
</comment>
<evidence type="ECO:0000256" key="2">
    <source>
        <dbReference type="ARBA" id="ARBA00010206"/>
    </source>
</evidence>
<dbReference type="PANTHER" id="PTHR47271:SF2">
    <property type="entry name" value="ARGININE DEIMINASE"/>
    <property type="match status" value="1"/>
</dbReference>
<dbReference type="Pfam" id="PF02274">
    <property type="entry name" value="ADI"/>
    <property type="match status" value="1"/>
</dbReference>